<keyword evidence="1" id="KW-0812">Transmembrane</keyword>
<name>A0A7R9MCP4_9ACAR</name>
<keyword evidence="1" id="KW-0472">Membrane</keyword>
<evidence type="ECO:0000313" key="2">
    <source>
        <dbReference type="EMBL" id="CAD7657591.1"/>
    </source>
</evidence>
<evidence type="ECO:0000313" key="3">
    <source>
        <dbReference type="Proteomes" id="UP000728032"/>
    </source>
</evidence>
<evidence type="ECO:0000256" key="1">
    <source>
        <dbReference type="SAM" id="Phobius"/>
    </source>
</evidence>
<feature type="transmembrane region" description="Helical" evidence="1">
    <location>
        <begin position="27"/>
        <end position="48"/>
    </location>
</feature>
<keyword evidence="3" id="KW-1185">Reference proteome</keyword>
<reference evidence="2" key="1">
    <citation type="submission" date="2020-11" db="EMBL/GenBank/DDBJ databases">
        <authorList>
            <person name="Tran Van P."/>
        </authorList>
    </citation>
    <scope>NUCLEOTIDE SEQUENCE</scope>
</reference>
<proteinExistence type="predicted"/>
<protein>
    <submittedName>
        <fullName evidence="2">Uncharacterized protein</fullName>
    </submittedName>
</protein>
<sequence length="120" mass="13930">MNPFLHFKLMNDILFVKSIQLHTNSDVFIACLIAMFLPLMSQTVEHYFNKYRKRKIANISPESFRININKNLYNATTSTDEISVESIDTTHIKASVLDMSVIPVETRLMLTMFYMLGTFD</sequence>
<dbReference type="EMBL" id="OC928093">
    <property type="protein sequence ID" value="CAD7657591.1"/>
    <property type="molecule type" value="Genomic_DNA"/>
</dbReference>
<accession>A0A7R9MCP4</accession>
<dbReference type="EMBL" id="CAJPVJ010013268">
    <property type="protein sequence ID" value="CAG2174777.1"/>
    <property type="molecule type" value="Genomic_DNA"/>
</dbReference>
<gene>
    <name evidence="2" type="ORF">ONB1V03_LOCUS14217</name>
</gene>
<dbReference type="AlphaFoldDB" id="A0A7R9MCP4"/>
<keyword evidence="1" id="KW-1133">Transmembrane helix</keyword>
<dbReference type="Proteomes" id="UP000728032">
    <property type="component" value="Unassembled WGS sequence"/>
</dbReference>
<organism evidence="2">
    <name type="scientific">Oppiella nova</name>
    <dbReference type="NCBI Taxonomy" id="334625"/>
    <lineage>
        <taxon>Eukaryota</taxon>
        <taxon>Metazoa</taxon>
        <taxon>Ecdysozoa</taxon>
        <taxon>Arthropoda</taxon>
        <taxon>Chelicerata</taxon>
        <taxon>Arachnida</taxon>
        <taxon>Acari</taxon>
        <taxon>Acariformes</taxon>
        <taxon>Sarcoptiformes</taxon>
        <taxon>Oribatida</taxon>
        <taxon>Brachypylina</taxon>
        <taxon>Oppioidea</taxon>
        <taxon>Oppiidae</taxon>
        <taxon>Oppiella</taxon>
    </lineage>
</organism>